<keyword evidence="3" id="KW-1185">Reference proteome</keyword>
<evidence type="ECO:0000313" key="3">
    <source>
        <dbReference type="Proteomes" id="UP000233551"/>
    </source>
</evidence>
<reference evidence="2 3" key="1">
    <citation type="submission" date="2017-11" db="EMBL/GenBank/DDBJ databases">
        <title>De-novo sequencing of pomegranate (Punica granatum L.) genome.</title>
        <authorList>
            <person name="Akparov Z."/>
            <person name="Amiraslanov A."/>
            <person name="Hajiyeva S."/>
            <person name="Abbasov M."/>
            <person name="Kaur K."/>
            <person name="Hamwieh A."/>
            <person name="Solovyev V."/>
            <person name="Salamov A."/>
            <person name="Braich B."/>
            <person name="Kosarev P."/>
            <person name="Mahmoud A."/>
            <person name="Hajiyev E."/>
            <person name="Babayeva S."/>
            <person name="Izzatullayeva V."/>
            <person name="Mammadov A."/>
            <person name="Mammadov A."/>
            <person name="Sharifova S."/>
            <person name="Ojaghi J."/>
            <person name="Eynullazada K."/>
            <person name="Bayramov B."/>
            <person name="Abdulazimova A."/>
            <person name="Shahmuradov I."/>
        </authorList>
    </citation>
    <scope>NUCLEOTIDE SEQUENCE [LARGE SCALE GENOMIC DNA]</scope>
    <source>
        <strain evidence="3">cv. AG2017</strain>
        <tissue evidence="2">Leaf</tissue>
    </source>
</reference>
<sequence>MEACKVGAVVAYLAMVLPRAGEQHVSHGQGRIGPIRQPPLTARPHGVNTVHFGDVAVSLLTWLIGPTGNTRKTGSRTESTRSTPGTRPKSTGTHPDPEKPEFPPPLMDAGKADPSSFTPDGWKQNRGLMIDLHLFGKGRNLESWVEAKLARELSSPTLLYFFPESWPLLILYSVKEEEDPLLLQQASASGVIAPGMILGMTKKKENE</sequence>
<dbReference type="AlphaFoldDB" id="A0A2I0JNI6"/>
<dbReference type="Proteomes" id="UP000233551">
    <property type="component" value="Unassembled WGS sequence"/>
</dbReference>
<accession>A0A2I0JNI6</accession>
<dbReference type="EMBL" id="PGOL01001482">
    <property type="protein sequence ID" value="PKI57842.1"/>
    <property type="molecule type" value="Genomic_DNA"/>
</dbReference>
<feature type="compositionally biased region" description="Polar residues" evidence="1">
    <location>
        <begin position="67"/>
        <end position="93"/>
    </location>
</feature>
<feature type="region of interest" description="Disordered" evidence="1">
    <location>
        <begin position="67"/>
        <end position="122"/>
    </location>
</feature>
<protein>
    <submittedName>
        <fullName evidence="2">Uncharacterized protein</fullName>
    </submittedName>
</protein>
<name>A0A2I0JNI6_PUNGR</name>
<comment type="caution">
    <text evidence="2">The sequence shown here is derived from an EMBL/GenBank/DDBJ whole genome shotgun (WGS) entry which is preliminary data.</text>
</comment>
<gene>
    <name evidence="2" type="ORF">CRG98_021745</name>
</gene>
<evidence type="ECO:0000256" key="1">
    <source>
        <dbReference type="SAM" id="MobiDB-lite"/>
    </source>
</evidence>
<organism evidence="2 3">
    <name type="scientific">Punica granatum</name>
    <name type="common">Pomegranate</name>
    <dbReference type="NCBI Taxonomy" id="22663"/>
    <lineage>
        <taxon>Eukaryota</taxon>
        <taxon>Viridiplantae</taxon>
        <taxon>Streptophyta</taxon>
        <taxon>Embryophyta</taxon>
        <taxon>Tracheophyta</taxon>
        <taxon>Spermatophyta</taxon>
        <taxon>Magnoliopsida</taxon>
        <taxon>eudicotyledons</taxon>
        <taxon>Gunneridae</taxon>
        <taxon>Pentapetalae</taxon>
        <taxon>rosids</taxon>
        <taxon>malvids</taxon>
        <taxon>Myrtales</taxon>
        <taxon>Lythraceae</taxon>
        <taxon>Punica</taxon>
    </lineage>
</organism>
<evidence type="ECO:0000313" key="2">
    <source>
        <dbReference type="EMBL" id="PKI57842.1"/>
    </source>
</evidence>
<proteinExistence type="predicted"/>